<dbReference type="PROSITE" id="PS00198">
    <property type="entry name" value="4FE4S_FER_1"/>
    <property type="match status" value="1"/>
</dbReference>
<evidence type="ECO:0000256" key="3">
    <source>
        <dbReference type="ARBA" id="ARBA00022485"/>
    </source>
</evidence>
<dbReference type="Proteomes" id="UP000649604">
    <property type="component" value="Unassembled WGS sequence"/>
</dbReference>
<dbReference type="InterPro" id="IPR002869">
    <property type="entry name" value="Pyrv_flavodox_OxRed_cen"/>
</dbReference>
<organism evidence="10 11">
    <name type="scientific">candidate division KSB3 bacterium</name>
    <dbReference type="NCBI Taxonomy" id="2044937"/>
    <lineage>
        <taxon>Bacteria</taxon>
        <taxon>candidate division KSB3</taxon>
    </lineage>
</organism>
<dbReference type="SUPFAM" id="SSF52922">
    <property type="entry name" value="TK C-terminal domain-like"/>
    <property type="match status" value="1"/>
</dbReference>
<accession>A0A9D5Q5T9</accession>
<comment type="similarity">
    <text evidence="1">Belongs to the pyruvate:ferredoxin/flavodoxin oxidoreductase family.</text>
</comment>
<dbReference type="Gene3D" id="4.10.780.10">
    <property type="entry name" value="Pyruvate-flavodoxin oxidoreductase, EKR domain"/>
    <property type="match status" value="1"/>
</dbReference>
<reference evidence="10" key="1">
    <citation type="submission" date="2019-11" db="EMBL/GenBank/DDBJ databases">
        <title>Microbial mats filling the niche in hypersaline microbial mats.</title>
        <authorList>
            <person name="Wong H.L."/>
            <person name="Macleod F.I."/>
            <person name="White R.A. III"/>
            <person name="Burns B.P."/>
        </authorList>
    </citation>
    <scope>NUCLEOTIDE SEQUENCE</scope>
    <source>
        <strain evidence="10">Rbin_158</strain>
    </source>
</reference>
<evidence type="ECO:0000313" key="10">
    <source>
        <dbReference type="EMBL" id="MBD3324211.1"/>
    </source>
</evidence>
<dbReference type="Pfam" id="PF01558">
    <property type="entry name" value="POR"/>
    <property type="match status" value="1"/>
</dbReference>
<dbReference type="InterPro" id="IPR033412">
    <property type="entry name" value="PFOR_II"/>
</dbReference>
<proteinExistence type="inferred from homology"/>
<keyword evidence="2" id="KW-0813">Transport</keyword>
<dbReference type="InterPro" id="IPR017896">
    <property type="entry name" value="4Fe4S_Fe-S-bd"/>
</dbReference>
<dbReference type="EMBL" id="WJJP01000201">
    <property type="protein sequence ID" value="MBD3324211.1"/>
    <property type="molecule type" value="Genomic_DNA"/>
</dbReference>
<evidence type="ECO:0000256" key="8">
    <source>
        <dbReference type="ARBA" id="ARBA00023014"/>
    </source>
</evidence>
<dbReference type="GO" id="GO:0022900">
    <property type="term" value="P:electron transport chain"/>
    <property type="evidence" value="ECO:0007669"/>
    <property type="project" value="InterPro"/>
</dbReference>
<dbReference type="InterPro" id="IPR017900">
    <property type="entry name" value="4Fe4S_Fe_S_CS"/>
</dbReference>
<dbReference type="SUPFAM" id="SSF53323">
    <property type="entry name" value="Pyruvate-ferredoxin oxidoreductase, PFOR, domain III"/>
    <property type="match status" value="1"/>
</dbReference>
<dbReference type="CDD" id="cd07034">
    <property type="entry name" value="TPP_PYR_PFOR_IOR-alpha_like"/>
    <property type="match status" value="1"/>
</dbReference>
<dbReference type="SUPFAM" id="SSF52518">
    <property type="entry name" value="Thiamin diphosphate-binding fold (THDP-binding)"/>
    <property type="match status" value="2"/>
</dbReference>
<dbReference type="InterPro" id="IPR002880">
    <property type="entry name" value="Pyrv_Fd/Flavodoxin_OxRdtase_N"/>
</dbReference>
<dbReference type="SUPFAM" id="SSF54862">
    <property type="entry name" value="4Fe-4S ferredoxins"/>
    <property type="match status" value="1"/>
</dbReference>
<dbReference type="PANTHER" id="PTHR32154:SF0">
    <property type="entry name" value="PYRUVATE-FLAVODOXIN OXIDOREDUCTASE-RELATED"/>
    <property type="match status" value="1"/>
</dbReference>
<dbReference type="PANTHER" id="PTHR32154">
    <property type="entry name" value="PYRUVATE-FLAVODOXIN OXIDOREDUCTASE-RELATED"/>
    <property type="match status" value="1"/>
</dbReference>
<dbReference type="GO" id="GO:0006979">
    <property type="term" value="P:response to oxidative stress"/>
    <property type="evidence" value="ECO:0007669"/>
    <property type="project" value="TreeGrafter"/>
</dbReference>
<dbReference type="FunFam" id="3.40.920.10:FF:000001">
    <property type="entry name" value="Pyruvate:ferredoxin (Flavodoxin) oxidoreductase"/>
    <property type="match status" value="1"/>
</dbReference>
<keyword evidence="6" id="KW-0560">Oxidoreductase</keyword>
<evidence type="ECO:0000256" key="1">
    <source>
        <dbReference type="ARBA" id="ARBA00009032"/>
    </source>
</evidence>
<keyword evidence="10" id="KW-0670">Pyruvate</keyword>
<keyword evidence="8" id="KW-0411">Iron-sulfur</keyword>
<dbReference type="InterPro" id="IPR019752">
    <property type="entry name" value="Pyrv/ketoisovalerate_OxRed_cat"/>
</dbReference>
<keyword evidence="5" id="KW-0249">Electron transport</keyword>
<dbReference type="Gene3D" id="3.40.50.920">
    <property type="match status" value="1"/>
</dbReference>
<evidence type="ECO:0000256" key="2">
    <source>
        <dbReference type="ARBA" id="ARBA00022448"/>
    </source>
</evidence>
<dbReference type="Pfam" id="PF01855">
    <property type="entry name" value="POR_N"/>
    <property type="match status" value="1"/>
</dbReference>
<dbReference type="FunFam" id="3.40.50.970:FF:000012">
    <property type="entry name" value="Pyruvate:ferredoxin (Flavodoxin) oxidoreductase"/>
    <property type="match status" value="1"/>
</dbReference>
<dbReference type="PROSITE" id="PS51379">
    <property type="entry name" value="4FE4S_FER_2"/>
    <property type="match status" value="2"/>
</dbReference>
<dbReference type="FunFam" id="3.30.70.20:FF:000022">
    <property type="entry name" value="Pyruvate:ferredoxin (Flavodoxin) oxidoreductase"/>
    <property type="match status" value="1"/>
</dbReference>
<evidence type="ECO:0000256" key="5">
    <source>
        <dbReference type="ARBA" id="ARBA00022982"/>
    </source>
</evidence>
<dbReference type="SMART" id="SM00890">
    <property type="entry name" value="EKR"/>
    <property type="match status" value="1"/>
</dbReference>
<evidence type="ECO:0000313" key="11">
    <source>
        <dbReference type="Proteomes" id="UP000649604"/>
    </source>
</evidence>
<keyword evidence="7" id="KW-0408">Iron</keyword>
<dbReference type="AlphaFoldDB" id="A0A9D5Q5T9"/>
<gene>
    <name evidence="10" type="primary">nifJ</name>
    <name evidence="10" type="ORF">GF339_06475</name>
</gene>
<dbReference type="InterPro" id="IPR019456">
    <property type="entry name" value="Pyrv-flavodox_OxRtase_EKR"/>
</dbReference>
<name>A0A9D5Q5T9_9BACT</name>
<dbReference type="Pfam" id="PF10371">
    <property type="entry name" value="EKR"/>
    <property type="match status" value="1"/>
</dbReference>
<feature type="domain" description="4Fe-4S ferredoxin-type" evidence="9">
    <location>
        <begin position="680"/>
        <end position="709"/>
    </location>
</feature>
<feature type="non-terminal residue" evidence="10">
    <location>
        <position position="896"/>
    </location>
</feature>
<protein>
    <submittedName>
        <fullName evidence="10">Pyruvate:ferredoxin (Flavodoxin) oxidoreductase</fullName>
    </submittedName>
</protein>
<feature type="domain" description="4Fe-4S ferredoxin-type" evidence="9">
    <location>
        <begin position="736"/>
        <end position="767"/>
    </location>
</feature>
<dbReference type="Pfam" id="PF17147">
    <property type="entry name" value="PFOR_II"/>
    <property type="match status" value="1"/>
</dbReference>
<dbReference type="InterPro" id="IPR009014">
    <property type="entry name" value="Transketo_C/PFOR_II"/>
</dbReference>
<dbReference type="InterPro" id="IPR050722">
    <property type="entry name" value="Pyruvate:ferred/Flavod_OxRd"/>
</dbReference>
<dbReference type="NCBIfam" id="TIGR02176">
    <property type="entry name" value="pyruv_ox_red"/>
    <property type="match status" value="1"/>
</dbReference>
<dbReference type="GO" id="GO:0016903">
    <property type="term" value="F:oxidoreductase activity, acting on the aldehyde or oxo group of donors"/>
    <property type="evidence" value="ECO:0007669"/>
    <property type="project" value="InterPro"/>
</dbReference>
<dbReference type="InterPro" id="IPR037112">
    <property type="entry name" value="Pyrv-flavodox_OxR_EKR_sf"/>
</dbReference>
<dbReference type="GO" id="GO:0005506">
    <property type="term" value="F:iron ion binding"/>
    <property type="evidence" value="ECO:0007669"/>
    <property type="project" value="InterPro"/>
</dbReference>
<keyword evidence="3" id="KW-0004">4Fe-4S</keyword>
<dbReference type="InterPro" id="IPR011895">
    <property type="entry name" value="Pyrv_flavodox_OxRed"/>
</dbReference>
<evidence type="ECO:0000259" key="9">
    <source>
        <dbReference type="PROSITE" id="PS51379"/>
    </source>
</evidence>
<dbReference type="Gene3D" id="3.30.70.20">
    <property type="match status" value="1"/>
</dbReference>
<dbReference type="InterPro" id="IPR029061">
    <property type="entry name" value="THDP-binding"/>
</dbReference>
<dbReference type="Gene3D" id="3.40.50.970">
    <property type="match status" value="2"/>
</dbReference>
<evidence type="ECO:0000256" key="7">
    <source>
        <dbReference type="ARBA" id="ARBA00023004"/>
    </source>
</evidence>
<dbReference type="Pfam" id="PF12838">
    <property type="entry name" value="Fer4_7"/>
    <property type="match status" value="1"/>
</dbReference>
<dbReference type="FunFam" id="3.40.50.920:FF:000007">
    <property type="entry name" value="Pyruvate:ferredoxin (Flavodoxin) oxidoreductase"/>
    <property type="match status" value="1"/>
</dbReference>
<dbReference type="Gene3D" id="3.40.920.10">
    <property type="entry name" value="Pyruvate-ferredoxin oxidoreductase, PFOR, domain III"/>
    <property type="match status" value="1"/>
</dbReference>
<keyword evidence="4" id="KW-0479">Metal-binding</keyword>
<evidence type="ECO:0000256" key="4">
    <source>
        <dbReference type="ARBA" id="ARBA00022723"/>
    </source>
</evidence>
<dbReference type="GO" id="GO:0051539">
    <property type="term" value="F:4 iron, 4 sulfur cluster binding"/>
    <property type="evidence" value="ECO:0007669"/>
    <property type="project" value="UniProtKB-KW"/>
</dbReference>
<sequence>MSKDIRTIDGNTAAAYVSYAFSDVAALYPITPSSPMGETADEMRAQGVKNIFGQTVRIIEMQSEAGASGAVHGSLVGGALTSTFTASQGLLLMIPNMYKIAGELLPGVFQVSARSVAGHALSIFGDHSDVMATRQIGWGLFASANNQEVIDLSTVAHLSAIQARLPILHFFDGFRTSHEISKVEMIAYEDFAKLVDWEAIKAFKARGFRPEKPEMRGTAQNPDHFFQAKEACNPYYDRLPDIIEANMQKVGELTGRHYGLFDYFGDPQADKVIVCMTTGSDVVQETVDYLTAQGEKVGLIKVRVYRPWSAAHFFKALPDTVKKIAVLDRTKEPGSLGEPMYEDVLSTLYEHGKNEIWVVGGRYGLSSKEFTPSMVKAVYSNLDADIPKNHFTVGITDDVTRTSIDVKEQIVCEPAGTIRCKFWGLGSDGTVGANKNSIKIIGDHTDMYAQGYFAYDSKKSGGVTVSHLRFGPKEIRSHYLLTQADFIACHNQSYVTRFDVLEGIKEGGSFLLNCVWNPDELDEKLPGSMKRTIAEKNLDFYIINAYNIAEEIGLGHRINVILQSAFFKISKVLPDFEKAVEYMKDAIKKTYGAKGDIIVRMNNAAVDRGADEFVKIDVPAEWANAQDEPDTTEYPNDFVREVVTPIVTQKGDTIPVSKFSCDGTFPTATTQYEKRGVAVNLPSWISDNCIQCNQCAFVCPHAVIRPYLLTDEEAANVPEGTPLLKGKGKGVSDYHYKIQISPLDCTGCGSCADVCPAKEKALVMKSAEEIEAQEEKQYNYLHSLPLKEDAMNPYTVKGSQFKQPLFEFSGACAGCGETPYVKLVTQLFGDRMVIANATGCSSIYGGTCPTCPYTVNDEGYGPSWANSLFEDNAEYGFGMSLGINQTRDRLVQLAEE</sequence>
<comment type="caution">
    <text evidence="10">The sequence shown here is derived from an EMBL/GenBank/DDBJ whole genome shotgun (WGS) entry which is preliminary data.</text>
</comment>
<evidence type="ECO:0000256" key="6">
    <source>
        <dbReference type="ARBA" id="ARBA00023002"/>
    </source>
</evidence>